<gene>
    <name evidence="3" type="ORF">N8I77_003835</name>
</gene>
<feature type="binding site" evidence="2">
    <location>
        <position position="159"/>
    </location>
    <ligand>
        <name>a divalent metal cation</name>
        <dbReference type="ChEBI" id="CHEBI:60240"/>
        <label>1</label>
    </ligand>
</feature>
<dbReference type="Proteomes" id="UP001265746">
    <property type="component" value="Unassembled WGS sequence"/>
</dbReference>
<evidence type="ECO:0000313" key="3">
    <source>
        <dbReference type="EMBL" id="KAK2610403.1"/>
    </source>
</evidence>
<dbReference type="EMBL" id="JAUJFL010000002">
    <property type="protein sequence ID" value="KAK2610403.1"/>
    <property type="molecule type" value="Genomic_DNA"/>
</dbReference>
<evidence type="ECO:0000256" key="1">
    <source>
        <dbReference type="ARBA" id="ARBA00006964"/>
    </source>
</evidence>
<dbReference type="InterPro" id="IPR002678">
    <property type="entry name" value="DUF34/NIF3"/>
</dbReference>
<dbReference type="FunFam" id="3.40.1390.30:FF:000001">
    <property type="entry name" value="GTP cyclohydrolase 1 type 2"/>
    <property type="match status" value="1"/>
</dbReference>
<dbReference type="PANTHER" id="PTHR13799">
    <property type="entry name" value="NGG1 INTERACTING FACTOR 3"/>
    <property type="match status" value="1"/>
</dbReference>
<dbReference type="InterPro" id="IPR036069">
    <property type="entry name" value="DUF34/NIF3_sf"/>
</dbReference>
<reference evidence="3" key="1">
    <citation type="submission" date="2023-06" db="EMBL/GenBank/DDBJ databases">
        <authorList>
            <person name="Noh H."/>
        </authorList>
    </citation>
    <scope>NUCLEOTIDE SEQUENCE</scope>
    <source>
        <strain evidence="3">DUCC20226</strain>
    </source>
</reference>
<dbReference type="GO" id="GO:0046872">
    <property type="term" value="F:metal ion binding"/>
    <property type="evidence" value="ECO:0007669"/>
    <property type="project" value="UniProtKB-KW"/>
</dbReference>
<dbReference type="GO" id="GO:0005739">
    <property type="term" value="C:mitochondrion"/>
    <property type="evidence" value="ECO:0007669"/>
    <property type="project" value="TreeGrafter"/>
</dbReference>
<dbReference type="NCBIfam" id="TIGR00486">
    <property type="entry name" value="YbgI_SA1388"/>
    <property type="match status" value="1"/>
</dbReference>
<keyword evidence="2" id="KW-0479">Metal-binding</keyword>
<dbReference type="PANTHER" id="PTHR13799:SF13">
    <property type="entry name" value="NIF3-LIKE PROTEIN 1"/>
    <property type="match status" value="1"/>
</dbReference>
<organism evidence="3 4">
    <name type="scientific">Phomopsis amygdali</name>
    <name type="common">Fusicoccum amygdali</name>
    <dbReference type="NCBI Taxonomy" id="1214568"/>
    <lineage>
        <taxon>Eukaryota</taxon>
        <taxon>Fungi</taxon>
        <taxon>Dikarya</taxon>
        <taxon>Ascomycota</taxon>
        <taxon>Pezizomycotina</taxon>
        <taxon>Sordariomycetes</taxon>
        <taxon>Sordariomycetidae</taxon>
        <taxon>Diaporthales</taxon>
        <taxon>Diaporthaceae</taxon>
        <taxon>Diaporthe</taxon>
    </lineage>
</organism>
<feature type="binding site" evidence="2">
    <location>
        <position position="334"/>
    </location>
    <ligand>
        <name>a divalent metal cation</name>
        <dbReference type="ChEBI" id="CHEBI:60240"/>
        <label>1</label>
    </ligand>
</feature>
<dbReference type="SUPFAM" id="SSF102705">
    <property type="entry name" value="NIF3 (NGG1p interacting factor 3)-like"/>
    <property type="match status" value="1"/>
</dbReference>
<dbReference type="Pfam" id="PF01784">
    <property type="entry name" value="DUF34_NIF3"/>
    <property type="match status" value="1"/>
</dbReference>
<accession>A0AAD9W779</accession>
<feature type="binding site" evidence="2">
    <location>
        <position position="330"/>
    </location>
    <ligand>
        <name>a divalent metal cation</name>
        <dbReference type="ChEBI" id="CHEBI:60240"/>
        <label>1</label>
    </ligand>
</feature>
<proteinExistence type="inferred from homology"/>
<comment type="similarity">
    <text evidence="1">Belongs to the GTP cyclohydrolase I type 2/NIF3 family.</text>
</comment>
<protein>
    <submittedName>
        <fullName evidence="3">Uncharacterized protein</fullName>
    </submittedName>
</protein>
<keyword evidence="4" id="KW-1185">Reference proteome</keyword>
<feature type="binding site" evidence="2">
    <location>
        <position position="197"/>
    </location>
    <ligand>
        <name>a divalent metal cation</name>
        <dbReference type="ChEBI" id="CHEBI:60240"/>
        <label>1</label>
    </ligand>
</feature>
<evidence type="ECO:0000256" key="2">
    <source>
        <dbReference type="PIRSR" id="PIRSR602678-1"/>
    </source>
</evidence>
<dbReference type="AlphaFoldDB" id="A0AAD9W779"/>
<dbReference type="Gene3D" id="3.40.1390.30">
    <property type="entry name" value="NIF3 (NGG1p interacting factor 3)-like"/>
    <property type="match status" value="1"/>
</dbReference>
<sequence length="383" mass="41119">MTFPTTRLRLMIPHPLRLAIAVAVPVPAFLLSASRSLAVATRSCPRTQGTPTFTRACSSRPIPLSSRGGMASVAAQPPQNTPFARAVVQALRSLYPEEVADRVWDNVGLLLGNFDSPTQQSLGLEPSSEHKTILLTNDLSPSVAQEAVDKKASLIVSYHPFIFRGLKSVDLVDPQQRILLQLAQKNIAVYCPHTAVDAVPGGLNDWLVDVICGSQQPQSRSAVQPTSSPPPAGFEGAGYGRKVDFAQPVAVSDLVLRLATGLGGLKHVMVAAPSRFDVSTARVQSAAVCAGSGWDVLKSCAVDVLVTGEMSHHNALRATMEGKLVITVFHSNSERAYLRQRMQPALEAELHRTGVEAQILVSEEDKDPFEIWDVERLTAGSAP</sequence>
<name>A0AAD9W779_PHOAM</name>
<evidence type="ECO:0000313" key="4">
    <source>
        <dbReference type="Proteomes" id="UP001265746"/>
    </source>
</evidence>
<comment type="caution">
    <text evidence="3">The sequence shown here is derived from an EMBL/GenBank/DDBJ whole genome shotgun (WGS) entry which is preliminary data.</text>
</comment>